<evidence type="ECO:0000313" key="3">
    <source>
        <dbReference type="Proteomes" id="UP001365128"/>
    </source>
</evidence>
<keyword evidence="3" id="KW-1185">Reference proteome</keyword>
<proteinExistence type="predicted"/>
<reference evidence="2 3" key="1">
    <citation type="submission" date="2024-04" db="EMBL/GenBank/DDBJ databases">
        <title>Phyllosticta paracitricarpa is synonymous to the EU quarantine fungus P. citricarpa based on phylogenomic analyses.</title>
        <authorList>
            <consortium name="Lawrence Berkeley National Laboratory"/>
            <person name="Van Ingen-Buijs V.A."/>
            <person name="Van Westerhoven A.C."/>
            <person name="Haridas S."/>
            <person name="Skiadas P."/>
            <person name="Martin F."/>
            <person name="Groenewald J.Z."/>
            <person name="Crous P.W."/>
            <person name="Seidl M.F."/>
        </authorList>
    </citation>
    <scope>NUCLEOTIDE SEQUENCE [LARGE SCALE GENOMIC DNA]</scope>
    <source>
        <strain evidence="2 3">CBS 122670</strain>
    </source>
</reference>
<evidence type="ECO:0000313" key="2">
    <source>
        <dbReference type="EMBL" id="KAK7556675.1"/>
    </source>
</evidence>
<keyword evidence="1" id="KW-0472">Membrane</keyword>
<comment type="caution">
    <text evidence="2">The sequence shown here is derived from an EMBL/GenBank/DDBJ whole genome shotgun (WGS) entry which is preliminary data.</text>
</comment>
<keyword evidence="1" id="KW-0812">Transmembrane</keyword>
<protein>
    <recommendedName>
        <fullName evidence="4">Transmembrane protein</fullName>
    </recommendedName>
</protein>
<gene>
    <name evidence="2" type="ORF">IWX46DRAFT_13516</name>
</gene>
<dbReference type="Proteomes" id="UP001365128">
    <property type="component" value="Unassembled WGS sequence"/>
</dbReference>
<feature type="transmembrane region" description="Helical" evidence="1">
    <location>
        <begin position="12"/>
        <end position="31"/>
    </location>
</feature>
<evidence type="ECO:0008006" key="4">
    <source>
        <dbReference type="Google" id="ProtNLM"/>
    </source>
</evidence>
<feature type="transmembrane region" description="Helical" evidence="1">
    <location>
        <begin position="121"/>
        <end position="139"/>
    </location>
</feature>
<keyword evidence="1" id="KW-1133">Transmembrane helix</keyword>
<organism evidence="2 3">
    <name type="scientific">Phyllosticta citricarpa</name>
    <dbReference type="NCBI Taxonomy" id="55181"/>
    <lineage>
        <taxon>Eukaryota</taxon>
        <taxon>Fungi</taxon>
        <taxon>Dikarya</taxon>
        <taxon>Ascomycota</taxon>
        <taxon>Pezizomycotina</taxon>
        <taxon>Dothideomycetes</taxon>
        <taxon>Dothideomycetes incertae sedis</taxon>
        <taxon>Botryosphaeriales</taxon>
        <taxon>Phyllostictaceae</taxon>
        <taxon>Phyllosticta</taxon>
    </lineage>
</organism>
<accession>A0ABR1MQI7</accession>
<dbReference type="EMBL" id="JBBPDW010000001">
    <property type="protein sequence ID" value="KAK7556675.1"/>
    <property type="molecule type" value="Genomic_DNA"/>
</dbReference>
<name>A0ABR1MQI7_9PEZI</name>
<sequence>MSILGCKRTQRHVMFKALALLFLLGEIILNFCKRHAYLWVILHKTKSRFLESVRSSSTWTFATSNSSIARPLGAYLSHLSRHTERLIRRNEQKQQVSVWASGTRKQPPVALELHQFLYEGYLGFVFIFILSGLCCHFFVRVDFRI</sequence>
<evidence type="ECO:0000256" key="1">
    <source>
        <dbReference type="SAM" id="Phobius"/>
    </source>
</evidence>